<organism evidence="1 2">
    <name type="scientific">Gulbenkiania indica</name>
    <dbReference type="NCBI Taxonomy" id="375574"/>
    <lineage>
        <taxon>Bacteria</taxon>
        <taxon>Pseudomonadati</taxon>
        <taxon>Pseudomonadota</taxon>
        <taxon>Betaproteobacteria</taxon>
        <taxon>Neisseriales</taxon>
        <taxon>Chromobacteriaceae</taxon>
        <taxon>Gulbenkiania</taxon>
    </lineage>
</organism>
<dbReference type="AlphaFoldDB" id="A0A0K6GTR9"/>
<accession>A0A0K6GTR9</accession>
<proteinExistence type="predicted"/>
<gene>
    <name evidence="1" type="ORF">Ga0061063_0996</name>
</gene>
<dbReference type="Proteomes" id="UP000243535">
    <property type="component" value="Unassembled WGS sequence"/>
</dbReference>
<protein>
    <submittedName>
        <fullName evidence="1">Uncharacterized protein</fullName>
    </submittedName>
</protein>
<name>A0A0K6GTR9_9NEIS</name>
<reference evidence="2" key="1">
    <citation type="submission" date="2015-08" db="EMBL/GenBank/DDBJ databases">
        <authorList>
            <person name="Varghese N."/>
        </authorList>
    </citation>
    <scope>NUCLEOTIDE SEQUENCE [LARGE SCALE GENOMIC DNA]</scope>
    <source>
        <strain evidence="2">DSM 17901</strain>
    </source>
</reference>
<sequence>MNAPRLTLPDPRQYHPARMESNRLLHYTTSVLSAASDAAARQAREDLVAVLGEMLERDEMLAISVALAMAPSQEGYKILWQALRQAVETPVGRHAVVFAVPLVLVVGTKNKAILPDRIADVDGLNALLREHGVFRQGAEVFLSGKLLHPDALVGISAGQLYRYTRQLVDAARGLPLDLQAAPIVAKEEGVFLRYLVGVAIQEEDDEPAVSLGGSVGSWGMPLMKFLAEALKTEGVTLFPIARPPLPVMQAIVAGNTARLEVALQVFASTQIRKLRETGQQPVAIASAHESGELHFTLSSSGDERNWEGFVWPLSALDSVPLIESNFRQLMAECRVEDVRVLERVQPDERNGIPLFFTADDVPADRQPPLQ</sequence>
<dbReference type="EMBL" id="CYHA01000002">
    <property type="protein sequence ID" value="CUA82140.1"/>
    <property type="molecule type" value="Genomic_DNA"/>
</dbReference>
<dbReference type="OrthoDB" id="9127182at2"/>
<evidence type="ECO:0000313" key="1">
    <source>
        <dbReference type="EMBL" id="CUA82140.1"/>
    </source>
</evidence>
<dbReference type="RefSeq" id="WP_055433497.1">
    <property type="nucleotide sequence ID" value="NZ_CYHA01000002.1"/>
</dbReference>
<keyword evidence="2" id="KW-1185">Reference proteome</keyword>
<evidence type="ECO:0000313" key="2">
    <source>
        <dbReference type="Proteomes" id="UP000243535"/>
    </source>
</evidence>